<sequence>MANETSNLQPENGAPKHGGAHTAGMPKYAKLTLLSILAVLLVLLIAAAAYFSWFYLGDRVFLGVRFGGQELGGRGYDAAAQLLSEEAKQKAALPLSIQYGEQTLSRPLDTLLAGQDFTAAAQQAYAVGRTGNLFRRIGDALGALFGGRVIESRAEPSDEALGRFADDFIALAERDYAPSSFEQRDTYLVVFAGQNETRFSRDALVSQLRAAATNLESTTIVPEAEGKQADFDADAIYAELHREAESARAEMGADGDYTIVPETWGLDFDLDEMKQKVEPGSGKTTLITIETVEPETTKAELEKLLFADLLAEKRTKLNPNLKGRTSNIRLACSFLNNTILMPDEVFSFNDIVGERTAARGFKEAIIYERGQKVDGLGGGICQVSSTIYSAVLRTEMEIVERKAHVFTVDYVPLGEDATLYWGSIDFRFKNTTGNPILIKAVQESNYVDIKIYGTKDPSVTTTISIKNVTVGTTPYETVYQEDPNMAPGTEKVTQTGNRGYVVESYKVYKDADGNVVEQKYLSKSRYKPANKIITRGPAVDPVGPTEPATPTEPTDPATPTGPTDPATPTGPVTPTQPTDPATPTGPTDPA</sequence>
<feature type="transmembrane region" description="Helical" evidence="3">
    <location>
        <begin position="31"/>
        <end position="56"/>
    </location>
</feature>
<dbReference type="Gene3D" id="2.20.230.10">
    <property type="entry name" value="Resuscitation-promoting factor rpfb"/>
    <property type="match status" value="1"/>
</dbReference>
<dbReference type="InterPro" id="IPR052913">
    <property type="entry name" value="Glycopeptide_resist_protein"/>
</dbReference>
<name>A0A926DEX2_9FIRM</name>
<evidence type="ECO:0000313" key="6">
    <source>
        <dbReference type="Proteomes" id="UP000620366"/>
    </source>
</evidence>
<dbReference type="RefSeq" id="WP_283243682.1">
    <property type="nucleotide sequence ID" value="NZ_JACRSP010000004.1"/>
</dbReference>
<evidence type="ECO:0000313" key="5">
    <source>
        <dbReference type="EMBL" id="MBC8536878.1"/>
    </source>
</evidence>
<keyword evidence="3" id="KW-1133">Transmembrane helix</keyword>
<evidence type="ECO:0000259" key="4">
    <source>
        <dbReference type="PROSITE" id="PS51109"/>
    </source>
</evidence>
<evidence type="ECO:0000256" key="3">
    <source>
        <dbReference type="SAM" id="Phobius"/>
    </source>
</evidence>
<comment type="caution">
    <text evidence="5">The sequence shown here is derived from an EMBL/GenBank/DDBJ whole genome shotgun (WGS) entry which is preliminary data.</text>
</comment>
<feature type="compositionally biased region" description="Polar residues" evidence="2">
    <location>
        <begin position="1"/>
        <end position="10"/>
    </location>
</feature>
<dbReference type="PANTHER" id="PTHR35788:SF1">
    <property type="entry name" value="EXPORTED PROTEIN"/>
    <property type="match status" value="1"/>
</dbReference>
<organism evidence="5 6">
    <name type="scientific">Feifania hominis</name>
    <dbReference type="NCBI Taxonomy" id="2763660"/>
    <lineage>
        <taxon>Bacteria</taxon>
        <taxon>Bacillati</taxon>
        <taxon>Bacillota</taxon>
        <taxon>Clostridia</taxon>
        <taxon>Eubacteriales</taxon>
        <taxon>Feifaniaceae</taxon>
        <taxon>Feifania</taxon>
    </lineage>
</organism>
<evidence type="ECO:0000256" key="1">
    <source>
        <dbReference type="ARBA" id="ARBA00022729"/>
    </source>
</evidence>
<protein>
    <submittedName>
        <fullName evidence="5">VanW family protein</fullName>
    </submittedName>
</protein>
<feature type="domain" description="G5" evidence="4">
    <location>
        <begin position="459"/>
        <end position="539"/>
    </location>
</feature>
<keyword evidence="1" id="KW-0732">Signal</keyword>
<reference evidence="5" key="1">
    <citation type="submission" date="2020-08" db="EMBL/GenBank/DDBJ databases">
        <title>Genome public.</title>
        <authorList>
            <person name="Liu C."/>
            <person name="Sun Q."/>
        </authorList>
    </citation>
    <scope>NUCLEOTIDE SEQUENCE</scope>
    <source>
        <strain evidence="5">BX7</strain>
    </source>
</reference>
<dbReference type="Pfam" id="PF07501">
    <property type="entry name" value="G5"/>
    <property type="match status" value="1"/>
</dbReference>
<dbReference type="Proteomes" id="UP000620366">
    <property type="component" value="Unassembled WGS sequence"/>
</dbReference>
<dbReference type="SMART" id="SM01208">
    <property type="entry name" value="G5"/>
    <property type="match status" value="1"/>
</dbReference>
<feature type="region of interest" description="Disordered" evidence="2">
    <location>
        <begin position="532"/>
        <end position="590"/>
    </location>
</feature>
<keyword evidence="6" id="KW-1185">Reference proteome</keyword>
<accession>A0A926DEX2</accession>
<dbReference type="InterPro" id="IPR007391">
    <property type="entry name" value="Vancomycin_resist_VanW"/>
</dbReference>
<keyword evidence="3" id="KW-0812">Transmembrane</keyword>
<dbReference type="EMBL" id="JACRSP010000004">
    <property type="protein sequence ID" value="MBC8536878.1"/>
    <property type="molecule type" value="Genomic_DNA"/>
</dbReference>
<feature type="compositionally biased region" description="Low complexity" evidence="2">
    <location>
        <begin position="541"/>
        <end position="590"/>
    </location>
</feature>
<dbReference type="InterPro" id="IPR011098">
    <property type="entry name" value="G5_dom"/>
</dbReference>
<dbReference type="Pfam" id="PF04294">
    <property type="entry name" value="VanW"/>
    <property type="match status" value="1"/>
</dbReference>
<keyword evidence="3" id="KW-0472">Membrane</keyword>
<gene>
    <name evidence="5" type="ORF">H8695_09280</name>
</gene>
<feature type="region of interest" description="Disordered" evidence="2">
    <location>
        <begin position="1"/>
        <end position="20"/>
    </location>
</feature>
<evidence type="ECO:0000256" key="2">
    <source>
        <dbReference type="SAM" id="MobiDB-lite"/>
    </source>
</evidence>
<proteinExistence type="predicted"/>
<dbReference type="PANTHER" id="PTHR35788">
    <property type="entry name" value="EXPORTED PROTEIN-RELATED"/>
    <property type="match status" value="1"/>
</dbReference>
<dbReference type="AlphaFoldDB" id="A0A926DEX2"/>
<dbReference type="PROSITE" id="PS51109">
    <property type="entry name" value="G5"/>
    <property type="match status" value="1"/>
</dbReference>